<feature type="non-terminal residue" evidence="1">
    <location>
        <position position="1"/>
    </location>
</feature>
<evidence type="ECO:0000313" key="1">
    <source>
        <dbReference type="EMBL" id="MED6226366.1"/>
    </source>
</evidence>
<name>A0ABU6ZXB8_9FABA</name>
<organism evidence="1 2">
    <name type="scientific">Stylosanthes scabra</name>
    <dbReference type="NCBI Taxonomy" id="79078"/>
    <lineage>
        <taxon>Eukaryota</taxon>
        <taxon>Viridiplantae</taxon>
        <taxon>Streptophyta</taxon>
        <taxon>Embryophyta</taxon>
        <taxon>Tracheophyta</taxon>
        <taxon>Spermatophyta</taxon>
        <taxon>Magnoliopsida</taxon>
        <taxon>eudicotyledons</taxon>
        <taxon>Gunneridae</taxon>
        <taxon>Pentapetalae</taxon>
        <taxon>rosids</taxon>
        <taxon>fabids</taxon>
        <taxon>Fabales</taxon>
        <taxon>Fabaceae</taxon>
        <taxon>Papilionoideae</taxon>
        <taxon>50 kb inversion clade</taxon>
        <taxon>dalbergioids sensu lato</taxon>
        <taxon>Dalbergieae</taxon>
        <taxon>Pterocarpus clade</taxon>
        <taxon>Stylosanthes</taxon>
    </lineage>
</organism>
<sequence>LSFPRARPHAYAWTSPRNPRICVTRYHPAKQASKSTLMRGQSRLCVAQLSKS</sequence>
<accession>A0ABU6ZXB8</accession>
<proteinExistence type="predicted"/>
<dbReference type="EMBL" id="JASCZI010275125">
    <property type="protein sequence ID" value="MED6226366.1"/>
    <property type="molecule type" value="Genomic_DNA"/>
</dbReference>
<keyword evidence="2" id="KW-1185">Reference proteome</keyword>
<reference evidence="1 2" key="1">
    <citation type="journal article" date="2023" name="Plants (Basel)">
        <title>Bridging the Gap: Combining Genomics and Transcriptomics Approaches to Understand Stylosanthes scabra, an Orphan Legume from the Brazilian Caatinga.</title>
        <authorList>
            <person name="Ferreira-Neto J.R.C."/>
            <person name="da Silva M.D."/>
            <person name="Binneck E."/>
            <person name="de Melo N.F."/>
            <person name="da Silva R.H."/>
            <person name="de Melo A.L.T.M."/>
            <person name="Pandolfi V."/>
            <person name="Bustamante F.O."/>
            <person name="Brasileiro-Vidal A.C."/>
            <person name="Benko-Iseppon A.M."/>
        </authorList>
    </citation>
    <scope>NUCLEOTIDE SEQUENCE [LARGE SCALE GENOMIC DNA]</scope>
    <source>
        <tissue evidence="1">Leaves</tissue>
    </source>
</reference>
<comment type="caution">
    <text evidence="1">The sequence shown here is derived from an EMBL/GenBank/DDBJ whole genome shotgun (WGS) entry which is preliminary data.</text>
</comment>
<protein>
    <submittedName>
        <fullName evidence="1">Uncharacterized protein</fullName>
    </submittedName>
</protein>
<evidence type="ECO:0000313" key="2">
    <source>
        <dbReference type="Proteomes" id="UP001341840"/>
    </source>
</evidence>
<gene>
    <name evidence="1" type="ORF">PIB30_102991</name>
</gene>
<dbReference type="Proteomes" id="UP001341840">
    <property type="component" value="Unassembled WGS sequence"/>
</dbReference>
<feature type="non-terminal residue" evidence="1">
    <location>
        <position position="52"/>
    </location>
</feature>